<evidence type="ECO:0000256" key="1">
    <source>
        <dbReference type="ARBA" id="ARBA00001957"/>
    </source>
</evidence>
<dbReference type="InterPro" id="IPR045851">
    <property type="entry name" value="AMP-bd_C_sf"/>
</dbReference>
<dbReference type="NCBIfam" id="TIGR01746">
    <property type="entry name" value="Thioester-redct"/>
    <property type="match status" value="1"/>
</dbReference>
<dbReference type="InterPro" id="IPR020845">
    <property type="entry name" value="AMP-binding_CS"/>
</dbReference>
<dbReference type="GO" id="GO:0016874">
    <property type="term" value="F:ligase activity"/>
    <property type="evidence" value="ECO:0007669"/>
    <property type="project" value="UniProtKB-KW"/>
</dbReference>
<dbReference type="SUPFAM" id="SSF52777">
    <property type="entry name" value="CoA-dependent acyltransferases"/>
    <property type="match status" value="2"/>
</dbReference>
<dbReference type="InterPro" id="IPR013217">
    <property type="entry name" value="Methyltransf_12"/>
</dbReference>
<dbReference type="SUPFAM" id="SSF56801">
    <property type="entry name" value="Acetyl-CoA synthetase-like"/>
    <property type="match status" value="1"/>
</dbReference>
<organism evidence="10 11">
    <name type="scientific">Paenibacillus dendritiformis C454</name>
    <dbReference type="NCBI Taxonomy" id="1131935"/>
    <lineage>
        <taxon>Bacteria</taxon>
        <taxon>Bacillati</taxon>
        <taxon>Bacillota</taxon>
        <taxon>Bacilli</taxon>
        <taxon>Bacillales</taxon>
        <taxon>Paenibacillaceae</taxon>
        <taxon>Paenibacillus</taxon>
    </lineage>
</organism>
<dbReference type="InterPro" id="IPR001242">
    <property type="entry name" value="Condensation_dom"/>
</dbReference>
<dbReference type="PROSITE" id="PS50075">
    <property type="entry name" value="CARRIER"/>
    <property type="match status" value="1"/>
</dbReference>
<reference evidence="10 11" key="1">
    <citation type="journal article" date="2012" name="J. Bacteriol.">
        <title>Genome Sequence of the Pattern-Forming Social Bacterium Paenibacillus dendritiformis C454 Chiral Morphotype.</title>
        <authorList>
            <person name="Sirota-Madi A."/>
            <person name="Olender T."/>
            <person name="Helman Y."/>
            <person name="Brainis I."/>
            <person name="Finkelshtein A."/>
            <person name="Roth D."/>
            <person name="Hagai E."/>
            <person name="Leshkowitz D."/>
            <person name="Brodsky L."/>
            <person name="Galatenko V."/>
            <person name="Nikolaev V."/>
            <person name="Gutnick D.L."/>
            <person name="Lancet D."/>
            <person name="Ben-Jacob E."/>
        </authorList>
    </citation>
    <scope>NUCLEOTIDE SEQUENCE [LARGE SCALE GENOMIC DNA]</scope>
    <source>
        <strain evidence="10 11">C454</strain>
    </source>
</reference>
<dbReference type="GO" id="GO:0005737">
    <property type="term" value="C:cytoplasm"/>
    <property type="evidence" value="ECO:0007669"/>
    <property type="project" value="TreeGrafter"/>
</dbReference>
<dbReference type="InterPro" id="IPR042099">
    <property type="entry name" value="ANL_N_sf"/>
</dbReference>
<dbReference type="OrthoDB" id="9765680at2"/>
<proteinExistence type="inferred from homology"/>
<dbReference type="InterPro" id="IPR013120">
    <property type="entry name" value="FAR_NAD-bd"/>
</dbReference>
<dbReference type="Gene3D" id="3.40.50.12780">
    <property type="entry name" value="N-terminal domain of ligase-like"/>
    <property type="match status" value="1"/>
</dbReference>
<name>H3S9Z3_9BACL</name>
<dbReference type="Proteomes" id="UP000003900">
    <property type="component" value="Unassembled WGS sequence"/>
</dbReference>
<evidence type="ECO:0000313" key="11">
    <source>
        <dbReference type="Proteomes" id="UP000003900"/>
    </source>
</evidence>
<keyword evidence="6" id="KW-0808">Transferase</keyword>
<dbReference type="CDD" id="cd19531">
    <property type="entry name" value="LCL_NRPS-like"/>
    <property type="match status" value="1"/>
</dbReference>
<evidence type="ECO:0000256" key="2">
    <source>
        <dbReference type="ARBA" id="ARBA00006432"/>
    </source>
</evidence>
<dbReference type="GO" id="GO:0009403">
    <property type="term" value="P:toxin biosynthetic process"/>
    <property type="evidence" value="ECO:0007669"/>
    <property type="project" value="UniProtKB-ARBA"/>
</dbReference>
<dbReference type="CDD" id="cd05235">
    <property type="entry name" value="SDR_e1"/>
    <property type="match status" value="1"/>
</dbReference>
<dbReference type="InterPro" id="IPR029063">
    <property type="entry name" value="SAM-dependent_MTases_sf"/>
</dbReference>
<dbReference type="GO" id="GO:0031177">
    <property type="term" value="F:phosphopantetheine binding"/>
    <property type="evidence" value="ECO:0007669"/>
    <property type="project" value="TreeGrafter"/>
</dbReference>
<dbReference type="Pfam" id="PF08242">
    <property type="entry name" value="Methyltransf_12"/>
    <property type="match status" value="1"/>
</dbReference>
<protein>
    <submittedName>
        <fullName evidence="10">Linear gramicidin synthetase subunit d</fullName>
    </submittedName>
</protein>
<evidence type="ECO:0000256" key="6">
    <source>
        <dbReference type="ARBA" id="ARBA00022679"/>
    </source>
</evidence>
<dbReference type="GO" id="GO:0043041">
    <property type="term" value="P:amino acid activation for nonribosomal peptide biosynthetic process"/>
    <property type="evidence" value="ECO:0007669"/>
    <property type="project" value="TreeGrafter"/>
</dbReference>
<dbReference type="PANTHER" id="PTHR45527:SF14">
    <property type="entry name" value="PLIPASTATIN SYNTHASE SUBUNIT B"/>
    <property type="match status" value="1"/>
</dbReference>
<evidence type="ECO:0000256" key="4">
    <source>
        <dbReference type="ARBA" id="ARBA00022553"/>
    </source>
</evidence>
<dbReference type="PANTHER" id="PTHR45527">
    <property type="entry name" value="NONRIBOSOMAL PEPTIDE SYNTHETASE"/>
    <property type="match status" value="1"/>
</dbReference>
<evidence type="ECO:0000259" key="9">
    <source>
        <dbReference type="PROSITE" id="PS50075"/>
    </source>
</evidence>
<dbReference type="InterPro" id="IPR010071">
    <property type="entry name" value="AA_adenyl_dom"/>
</dbReference>
<dbReference type="SUPFAM" id="SSF53335">
    <property type="entry name" value="S-adenosyl-L-methionine-dependent methyltransferases"/>
    <property type="match status" value="1"/>
</dbReference>
<dbReference type="GO" id="GO:0017000">
    <property type="term" value="P:antibiotic biosynthetic process"/>
    <property type="evidence" value="ECO:0007669"/>
    <property type="project" value="UniProtKB-KW"/>
</dbReference>
<evidence type="ECO:0000256" key="3">
    <source>
        <dbReference type="ARBA" id="ARBA00022450"/>
    </source>
</evidence>
<comment type="cofactor">
    <cofactor evidence="1">
        <name>pantetheine 4'-phosphate</name>
        <dbReference type="ChEBI" id="CHEBI:47942"/>
    </cofactor>
</comment>
<feature type="domain" description="Carrier" evidence="9">
    <location>
        <begin position="1441"/>
        <end position="1516"/>
    </location>
</feature>
<dbReference type="STRING" id="1131935.PDENDC454_01630"/>
<dbReference type="Gene3D" id="3.30.559.30">
    <property type="entry name" value="Nonribosomal peptide synthetase, condensation domain"/>
    <property type="match status" value="1"/>
</dbReference>
<dbReference type="RefSeq" id="WP_006674834.1">
    <property type="nucleotide sequence ID" value="NZ_AHKH01000003.1"/>
</dbReference>
<comment type="similarity">
    <text evidence="2">Belongs to the ATP-dependent AMP-binding enzyme family.</text>
</comment>
<evidence type="ECO:0000256" key="8">
    <source>
        <dbReference type="ARBA" id="ARBA00023268"/>
    </source>
</evidence>
<dbReference type="Pfam" id="PF00501">
    <property type="entry name" value="AMP-binding"/>
    <property type="match status" value="1"/>
</dbReference>
<dbReference type="InterPro" id="IPR009081">
    <property type="entry name" value="PP-bd_ACP"/>
</dbReference>
<dbReference type="FunFam" id="2.30.38.10:FF:000001">
    <property type="entry name" value="Non-ribosomal peptide synthetase PvdI"/>
    <property type="match status" value="1"/>
</dbReference>
<dbReference type="InterPro" id="IPR036291">
    <property type="entry name" value="NAD(P)-bd_dom_sf"/>
</dbReference>
<gene>
    <name evidence="10" type="ORF">PDENDC454_01630</name>
</gene>
<sequence>MTNKNELETRRSLLSDKQRELLEQWKLGQGRKQPRIVPRPEEDGLVLSPAQKRLWFMDQMLADKSAYNMYFAVRFSGELDIEAARRALQHIIDRHESLRINFINSGGRPQLRQMEHFTLELPIEDVSGLHETEAEAEAEANAVIQRVISSPFDLERGLLMRAQVIRLKEREHMLAICLHHIISDGWSMGVLAKEWVACYRSYSEGKTPALAPLPIQYRDFAHWQTEQLNSGAWEKHLRYWKDRLEHCPSIALAPDKKMTDWAGNRGGEVPFELPNDLAHALKSFCAEADATMFMTLLALFGGLLYRYTHERTLVVGTPVANRNDTEIEGLIGYFVNLLPLRVDISADMTFRELLRQVAATAAEAYDHQDFPFDRIVEELQPDRQGWAIPLVRNLFVYQNTPAVDIQLPKARAESIRLFNGTSKSDVLLSMAELQGKITGRLEYNANLFVPQSMQNFVNHFIQFIRSALSAPDRPIDRLDLMEEGERESMLQRSGAIEATAAASEGIHRQFERNAALYPNNVALKWKEAVWTYRELNAYANRLARHLLQSGAEPGQFIGLCMNRSPYLIAGILAILKAGCAYVPLDPAYPEERIRWMLSDSGCALLLVDEETRDLMAVRSCTRINAAALQEDPASDSASDLSVFVNESELAYMIYTSGSTGKPKGVLVEHGSVNRLFAATRRLFGFHAQDVWTLYHSCAFDFSVWEIWGALLHGGSLVIVPAGVTRSFEDFYRLLVRERVTVLNQTPSAFKQLIHVEQHAGFEEAGELSLRYIIFGGEALELQSLRPWFRLHGDRRPQLINMYGITEITVHATFRPITLEDLDAGAGSVIGVPLPDLEAYILDEHGQPVPLGVPGELYIGGRGVARGYWKREELTRERFIANPFASVSANGPRARLYRSGDLARWTAAGEIEYLGRRDEQVKVRGYRIELGEIESAVSDHELVSQSVVVAERNEHGDAKLTCYLIPHKNELHAHGTLRQFKGELVDRWETVFDSYYAKGNEHDDKTFHIVGWNDTYTGLPIPAVEMEEWTSETVERILKYRPKRVLEIGCGTGLLLFRIAPSCESYIGTDLSENAIEYVSSHLHLLGENRHKVSLFKCNAHELPDVEQVDMVILNSVVQYFPDVSYLNEVLQHVAGKLKPGGCIFLGDICGLMFREAFHCSVVLNGVDERLSLPEFDRLVLRKMKQHSELMLDTGYFAQLQRELTSIRTVEVLYKKGIYRNEMNKFRYDAVLHVGDKPVWETDALYEWSPDIKRQLHEGKLCAEHSSACFLVTGIPNGRLAEEWEFMRWRRQADPADTIADYRRHLMQESPSWQWTDPADILQWGGQSHRVELLMSNDEKGLDAIFMPYGEEKLTPCRYKGAHKASLELASIPMQQEVEGRLAASIREELKQKLPDFMIPSQYVVLEQFPLTANGKIERAKLRELKPGRHLADKETASDVAQHFTDTEQALREMWLGLLDVEHIGLEDSFFEMGGHSLLISRMMFQIRKQFQVQIPLVQLMQEPTIKSIASQIDRVLSQEETGDGLDLASRIVLDPAIQAADIPQAVSMAQDEAVLLTGSTGFFGAFLLHELLQADSARHVYCLVRAADRETGMCRIAEGMRKYGLWKDEYETRVTAVIGDLGAARLGLDEKAYEFLTKQITSIFHNGAIVNFAQPYLALEAANVKGCEEILRFAAAGAVKPIHYISTLYVFSEKDAKIKKIILEDDVPVCSDALKLGYTQSKWVAEGVMREGRTRGIPVSMYRLGRISGDSRTGACQDSDFFWKIIRFCLQLGAFPDIDFRFNLIPADFAADVIVRLASSQFSNQTFHVMNDHDCSFKDITRILAKRGYSFVELPWMDWKARVSQSLEAGNDAGNAGGLDISIVPFIEEMSISEGETPVFNADKVFSFLKDRKKDCPQMDADRLAMYIDYFAASGYFEPISV</sequence>
<evidence type="ECO:0000313" key="10">
    <source>
        <dbReference type="EMBL" id="EHQ64017.1"/>
    </source>
</evidence>
<comment type="caution">
    <text evidence="10">The sequence shown here is derived from an EMBL/GenBank/DDBJ whole genome shotgun (WGS) entry which is preliminary data.</text>
</comment>
<dbReference type="Pfam" id="PF00550">
    <property type="entry name" value="PP-binding"/>
    <property type="match status" value="1"/>
</dbReference>
<dbReference type="EMBL" id="AHKH01000003">
    <property type="protein sequence ID" value="EHQ64017.1"/>
    <property type="molecule type" value="Genomic_DNA"/>
</dbReference>
<dbReference type="CDD" id="cd02440">
    <property type="entry name" value="AdoMet_MTases"/>
    <property type="match status" value="1"/>
</dbReference>
<dbReference type="Gene3D" id="3.30.300.30">
    <property type="match status" value="2"/>
</dbReference>
<dbReference type="Gene3D" id="3.40.50.720">
    <property type="entry name" value="NAD(P)-binding Rossmann-like Domain"/>
    <property type="match status" value="1"/>
</dbReference>
<dbReference type="FunFam" id="3.40.50.980:FF:000002">
    <property type="entry name" value="Enterobactin synthetase component F"/>
    <property type="match status" value="1"/>
</dbReference>
<dbReference type="SUPFAM" id="SSF47336">
    <property type="entry name" value="ACP-like"/>
    <property type="match status" value="1"/>
</dbReference>
<dbReference type="FunFam" id="3.40.50.980:FF:000001">
    <property type="entry name" value="Non-ribosomal peptide synthetase"/>
    <property type="match status" value="1"/>
</dbReference>
<dbReference type="PATRIC" id="fig|1131935.3.peg.317"/>
<dbReference type="GO" id="GO:0008610">
    <property type="term" value="P:lipid biosynthetic process"/>
    <property type="evidence" value="ECO:0007669"/>
    <property type="project" value="UniProtKB-ARBA"/>
</dbReference>
<evidence type="ECO:0000256" key="7">
    <source>
        <dbReference type="ARBA" id="ARBA00023194"/>
    </source>
</evidence>
<keyword evidence="7" id="KW-0045">Antibiotic biosynthesis</keyword>
<dbReference type="InterPro" id="IPR010080">
    <property type="entry name" value="Thioester_reductase-like_dom"/>
</dbReference>
<dbReference type="GO" id="GO:0016740">
    <property type="term" value="F:transferase activity"/>
    <property type="evidence" value="ECO:0007669"/>
    <property type="project" value="UniProtKB-KW"/>
</dbReference>
<dbReference type="Pfam" id="PF07993">
    <property type="entry name" value="NAD_binding_4"/>
    <property type="match status" value="1"/>
</dbReference>
<keyword evidence="4" id="KW-0597">Phosphoprotein</keyword>
<dbReference type="InterPro" id="IPR036736">
    <property type="entry name" value="ACP-like_sf"/>
</dbReference>
<dbReference type="InterPro" id="IPR000873">
    <property type="entry name" value="AMP-dep_synth/lig_dom"/>
</dbReference>
<evidence type="ECO:0000256" key="5">
    <source>
        <dbReference type="ARBA" id="ARBA00022598"/>
    </source>
</evidence>
<dbReference type="Gene3D" id="3.40.50.150">
    <property type="entry name" value="Vaccinia Virus protein VP39"/>
    <property type="match status" value="1"/>
</dbReference>
<dbReference type="InterPro" id="IPR023213">
    <property type="entry name" value="CAT-like_dom_sf"/>
</dbReference>
<keyword evidence="5" id="KW-0436">Ligase</keyword>
<dbReference type="Gene3D" id="1.10.1200.10">
    <property type="entry name" value="ACP-like"/>
    <property type="match status" value="1"/>
</dbReference>
<dbReference type="NCBIfam" id="TIGR01733">
    <property type="entry name" value="AA-adenyl-dom"/>
    <property type="match status" value="1"/>
</dbReference>
<keyword evidence="3" id="KW-0596">Phosphopantetheine</keyword>
<keyword evidence="11" id="KW-1185">Reference proteome</keyword>
<dbReference type="CDD" id="cd17643">
    <property type="entry name" value="A_NRPS_Cytc1-like"/>
    <property type="match status" value="1"/>
</dbReference>
<dbReference type="SUPFAM" id="SSF51735">
    <property type="entry name" value="NAD(P)-binding Rossmann-fold domains"/>
    <property type="match status" value="1"/>
</dbReference>
<dbReference type="Pfam" id="PF00668">
    <property type="entry name" value="Condensation"/>
    <property type="match status" value="1"/>
</dbReference>
<dbReference type="PROSITE" id="PS00455">
    <property type="entry name" value="AMP_BINDING"/>
    <property type="match status" value="1"/>
</dbReference>
<keyword evidence="8" id="KW-0511">Multifunctional enzyme</keyword>
<dbReference type="Gene3D" id="3.30.559.10">
    <property type="entry name" value="Chloramphenicol acetyltransferase-like domain"/>
    <property type="match status" value="1"/>
</dbReference>
<dbReference type="FunFam" id="3.40.50.12780:FF:000012">
    <property type="entry name" value="Non-ribosomal peptide synthetase"/>
    <property type="match status" value="1"/>
</dbReference>
<accession>H3S9Z3</accession>